<evidence type="ECO:0000259" key="1">
    <source>
        <dbReference type="Pfam" id="PF13649"/>
    </source>
</evidence>
<organism evidence="2">
    <name type="scientific">Trieres chinensis</name>
    <name type="common">Marine centric diatom</name>
    <name type="synonym">Odontella sinensis</name>
    <dbReference type="NCBI Taxonomy" id="1514140"/>
    <lineage>
        <taxon>Eukaryota</taxon>
        <taxon>Sar</taxon>
        <taxon>Stramenopiles</taxon>
        <taxon>Ochrophyta</taxon>
        <taxon>Bacillariophyta</taxon>
        <taxon>Mediophyceae</taxon>
        <taxon>Biddulphiophycidae</taxon>
        <taxon>Eupodiscales</taxon>
        <taxon>Parodontellaceae</taxon>
        <taxon>Trieres</taxon>
    </lineage>
</organism>
<dbReference type="InterPro" id="IPR029063">
    <property type="entry name" value="SAM-dependent_MTases_sf"/>
</dbReference>
<evidence type="ECO:0000313" key="2">
    <source>
        <dbReference type="EMBL" id="CAD9333782.1"/>
    </source>
</evidence>
<proteinExistence type="predicted"/>
<dbReference type="Pfam" id="PF13649">
    <property type="entry name" value="Methyltransf_25"/>
    <property type="match status" value="1"/>
</dbReference>
<gene>
    <name evidence="2" type="ORF">OSIN01602_LOCUS7285</name>
</gene>
<dbReference type="EMBL" id="HBGO01013034">
    <property type="protein sequence ID" value="CAD9333782.1"/>
    <property type="molecule type" value="Transcribed_RNA"/>
</dbReference>
<dbReference type="Gene3D" id="3.40.50.150">
    <property type="entry name" value="Vaccinia Virus protein VP39"/>
    <property type="match status" value="1"/>
</dbReference>
<accession>A0A7S1ZB89</accession>
<protein>
    <recommendedName>
        <fullName evidence="1">Methyltransferase domain-containing protein</fullName>
    </recommendedName>
</protein>
<sequence>MRSFDRRPTLSRTDAVSVYDGFAATGHAGGKDASSGYGGPAIRALLSLASFSDPDACHTVMDYGCGQGKLAELVLRDPASAQSNPDMKWRCIDQSPAMIEKARERLRPFGEDRSSVEWLESGEPGDVRAEDGSVDRFVSTYCLDLLSESDMYGVLDLAERVLRPESGQIILAGITWGYRDSLRTFLMTSVWEFLYVFFRRKVGGCRPQELCPYLKERGWTIIKSVRTLPESFPWMVSEVVAARPPQRSGIPSNPPIR</sequence>
<name>A0A7S1ZB89_TRICV</name>
<dbReference type="AlphaFoldDB" id="A0A7S1ZB89"/>
<dbReference type="CDD" id="cd02440">
    <property type="entry name" value="AdoMet_MTases"/>
    <property type="match status" value="1"/>
</dbReference>
<feature type="domain" description="Methyltransferase" evidence="1">
    <location>
        <begin position="60"/>
        <end position="164"/>
    </location>
</feature>
<dbReference type="InterPro" id="IPR041698">
    <property type="entry name" value="Methyltransf_25"/>
</dbReference>
<dbReference type="SUPFAM" id="SSF53335">
    <property type="entry name" value="S-adenosyl-L-methionine-dependent methyltransferases"/>
    <property type="match status" value="1"/>
</dbReference>
<reference evidence="2" key="1">
    <citation type="submission" date="2021-01" db="EMBL/GenBank/DDBJ databases">
        <authorList>
            <person name="Corre E."/>
            <person name="Pelletier E."/>
            <person name="Niang G."/>
            <person name="Scheremetjew M."/>
            <person name="Finn R."/>
            <person name="Kale V."/>
            <person name="Holt S."/>
            <person name="Cochrane G."/>
            <person name="Meng A."/>
            <person name="Brown T."/>
            <person name="Cohen L."/>
        </authorList>
    </citation>
    <scope>NUCLEOTIDE SEQUENCE</scope>
    <source>
        <strain evidence="2">Grunow 1884</strain>
    </source>
</reference>